<reference evidence="1 2" key="1">
    <citation type="submission" date="2021-03" db="EMBL/GenBank/DDBJ databases">
        <title>Genomic Encyclopedia of Type Strains, Phase IV (KMG-IV): sequencing the most valuable type-strain genomes for metagenomic binning, comparative biology and taxonomic classification.</title>
        <authorList>
            <person name="Goeker M."/>
        </authorList>
    </citation>
    <scope>NUCLEOTIDE SEQUENCE [LARGE SCALE GENOMIC DNA]</scope>
    <source>
        <strain evidence="1 2">DSM 1289</strain>
    </source>
</reference>
<proteinExistence type="predicted"/>
<gene>
    <name evidence="1" type="ORF">J2Z43_002475</name>
</gene>
<dbReference type="RefSeq" id="WP_234926383.1">
    <property type="nucleotide sequence ID" value="NZ_BAAACS010000016.1"/>
</dbReference>
<dbReference type="Proteomes" id="UP000767291">
    <property type="component" value="Unassembled WGS sequence"/>
</dbReference>
<dbReference type="EMBL" id="JAGGJX010000006">
    <property type="protein sequence ID" value="MBP1856073.1"/>
    <property type="molecule type" value="Genomic_DNA"/>
</dbReference>
<sequence length="163" mass="19069">MYSLRKDKEDNSTESMRYTNIRKLNMDDDIDRAILYNLVCKSGIFSSVSMINNPSLIMFYCTYFMKDDIYYLEDYNTAVICDFEGDTLYLHELFSTDEVKLDSIINVIANSEIEKVVLGFIPKDTDGYNLDLLIEEDTTLFIKKGKYNPFENKFLRFPTLSRA</sequence>
<protein>
    <submittedName>
        <fullName evidence="1">Uncharacterized protein</fullName>
    </submittedName>
</protein>
<evidence type="ECO:0000313" key="1">
    <source>
        <dbReference type="EMBL" id="MBP1856073.1"/>
    </source>
</evidence>
<accession>A0ABS4EDQ0</accession>
<organism evidence="1 2">
    <name type="scientific">Metaclostridioides mangenotii</name>
    <dbReference type="NCBI Taxonomy" id="1540"/>
    <lineage>
        <taxon>Bacteria</taxon>
        <taxon>Bacillati</taxon>
        <taxon>Bacillota</taxon>
        <taxon>Clostridia</taxon>
        <taxon>Peptostreptococcales</taxon>
        <taxon>Peptostreptococcaceae</taxon>
        <taxon>Metaclostridioides</taxon>
    </lineage>
</organism>
<name>A0ABS4EDQ0_9FIRM</name>
<keyword evidence="2" id="KW-1185">Reference proteome</keyword>
<evidence type="ECO:0000313" key="2">
    <source>
        <dbReference type="Proteomes" id="UP000767291"/>
    </source>
</evidence>
<comment type="caution">
    <text evidence="1">The sequence shown here is derived from an EMBL/GenBank/DDBJ whole genome shotgun (WGS) entry which is preliminary data.</text>
</comment>